<dbReference type="InterPro" id="IPR001173">
    <property type="entry name" value="Glyco_trans_2-like"/>
</dbReference>
<dbReference type="Gene3D" id="3.90.550.10">
    <property type="entry name" value="Spore Coat Polysaccharide Biosynthesis Protein SpsA, Chain A"/>
    <property type="match status" value="1"/>
</dbReference>
<accession>A0ABX1QH41</accession>
<dbReference type="EMBL" id="WTVQ01000056">
    <property type="protein sequence ID" value="NMG77263.1"/>
    <property type="molecule type" value="Genomic_DNA"/>
</dbReference>
<keyword evidence="1" id="KW-1133">Transmembrane helix</keyword>
<evidence type="ECO:0000259" key="2">
    <source>
        <dbReference type="Pfam" id="PF00535"/>
    </source>
</evidence>
<feature type="domain" description="Glycosyltransferase 2-like" evidence="2">
    <location>
        <begin position="32"/>
        <end position="134"/>
    </location>
</feature>
<keyword evidence="4" id="KW-1185">Reference proteome</keyword>
<reference evidence="3 4" key="1">
    <citation type="submission" date="2019-12" db="EMBL/GenBank/DDBJ databases">
        <title>Comparative genomics gives insights into the taxonomy of the Azoarcus-Aromatoleum group and reveals separate origins of nif in the plant-associated Azoarcus and non-plant-associated Aromatoleum sub-groups.</title>
        <authorList>
            <person name="Lafos M."/>
            <person name="Maluk M."/>
            <person name="Batista M."/>
            <person name="Junghare M."/>
            <person name="Carmona M."/>
            <person name="Faoro H."/>
            <person name="Cruz L.M."/>
            <person name="Battistoni F."/>
            <person name="De Souza E."/>
            <person name="Pedrosa F."/>
            <person name="Chen W.-M."/>
            <person name="Poole P.S."/>
            <person name="Dixon R.A."/>
            <person name="James E.K."/>
        </authorList>
    </citation>
    <scope>NUCLEOTIDE SEQUENCE [LARGE SCALE GENOMIC DNA]</scope>
    <source>
        <strain evidence="3 4">22Lin</strain>
    </source>
</reference>
<evidence type="ECO:0000256" key="1">
    <source>
        <dbReference type="SAM" id="Phobius"/>
    </source>
</evidence>
<feature type="transmembrane region" description="Helical" evidence="1">
    <location>
        <begin position="274"/>
        <end position="296"/>
    </location>
</feature>
<keyword evidence="1" id="KW-0472">Membrane</keyword>
<dbReference type="PANTHER" id="PTHR43179:SF7">
    <property type="entry name" value="RHAMNOSYLTRANSFERASE WBBL"/>
    <property type="match status" value="1"/>
</dbReference>
<evidence type="ECO:0000313" key="4">
    <source>
        <dbReference type="Proteomes" id="UP000648984"/>
    </source>
</evidence>
<organism evidence="3 4">
    <name type="scientific">Aromatoleum diolicum</name>
    <dbReference type="NCBI Taxonomy" id="75796"/>
    <lineage>
        <taxon>Bacteria</taxon>
        <taxon>Pseudomonadati</taxon>
        <taxon>Pseudomonadota</taxon>
        <taxon>Betaproteobacteria</taxon>
        <taxon>Rhodocyclales</taxon>
        <taxon>Rhodocyclaceae</taxon>
        <taxon>Aromatoleum</taxon>
    </lineage>
</organism>
<evidence type="ECO:0000313" key="3">
    <source>
        <dbReference type="EMBL" id="NMG77263.1"/>
    </source>
</evidence>
<sequence length="362" mass="40756">MDRKHPDPAGARSHVALVLHPSMNRPTAPVCSICIANYNGEALLADCIDSVLEQDCDFAFEILVHDDASSDRSLQLLRERYPQVEVIESAQNVGFCIANNRLARRARGEYLLLLNNDAALAPDALATLLQHAQRQSPPGILTLPQYDWLTGELVDRGCLLDPFYNPVPNLDATRTDVAMVIGACLWIPLALWQELDGFPEWFESIAEDMYLCCRARLAGFPVHVTSISGYRHRQGISFGGNRATGGRLASTYRRRRLSERNKTFVLALCTPAPWIWLVLPLHLVALATEGALLAIAKREPRIWREIYANVYRSLMQKSEHLRHERTRIQQTRASSAREYSNCFVPMPRKLELAVKHGLPGLR</sequence>
<protein>
    <submittedName>
        <fullName evidence="3">Glycosyltransferase</fullName>
    </submittedName>
</protein>
<proteinExistence type="predicted"/>
<comment type="caution">
    <text evidence="3">The sequence shown here is derived from an EMBL/GenBank/DDBJ whole genome shotgun (WGS) entry which is preliminary data.</text>
</comment>
<dbReference type="PANTHER" id="PTHR43179">
    <property type="entry name" value="RHAMNOSYLTRANSFERASE WBBL"/>
    <property type="match status" value="1"/>
</dbReference>
<gene>
    <name evidence="3" type="ORF">GPA25_21135</name>
</gene>
<keyword evidence="1" id="KW-0812">Transmembrane</keyword>
<dbReference type="Pfam" id="PF00535">
    <property type="entry name" value="Glycos_transf_2"/>
    <property type="match status" value="1"/>
</dbReference>
<dbReference type="Proteomes" id="UP000648984">
    <property type="component" value="Unassembled WGS sequence"/>
</dbReference>
<name>A0ABX1QH41_9RHOO</name>
<dbReference type="InterPro" id="IPR029044">
    <property type="entry name" value="Nucleotide-diphossugar_trans"/>
</dbReference>
<dbReference type="SUPFAM" id="SSF53448">
    <property type="entry name" value="Nucleotide-diphospho-sugar transferases"/>
    <property type="match status" value="1"/>
</dbReference>